<gene>
    <name evidence="4" type="ORF">PG993_015035</name>
</gene>
<dbReference type="EMBL" id="JAQQWK010000014">
    <property type="protein sequence ID" value="KAK8016846.1"/>
    <property type="molecule type" value="Genomic_DNA"/>
</dbReference>
<keyword evidence="5" id="KW-1185">Reference proteome</keyword>
<protein>
    <submittedName>
        <fullName evidence="4">Uncharacterized protein</fullName>
    </submittedName>
</protein>
<keyword evidence="3" id="KW-0732">Signal</keyword>
<proteinExistence type="predicted"/>
<dbReference type="InterPro" id="IPR016191">
    <property type="entry name" value="Ribonuclease/ribotoxin"/>
</dbReference>
<name>A0ABR1RPE8_9PEZI</name>
<organism evidence="4 5">
    <name type="scientific">Apiospora rasikravindrae</name>
    <dbReference type="NCBI Taxonomy" id="990691"/>
    <lineage>
        <taxon>Eukaryota</taxon>
        <taxon>Fungi</taxon>
        <taxon>Dikarya</taxon>
        <taxon>Ascomycota</taxon>
        <taxon>Pezizomycotina</taxon>
        <taxon>Sordariomycetes</taxon>
        <taxon>Xylariomycetidae</taxon>
        <taxon>Amphisphaeriales</taxon>
        <taxon>Apiosporaceae</taxon>
        <taxon>Apiospora</taxon>
    </lineage>
</organism>
<reference evidence="4 5" key="1">
    <citation type="submission" date="2023-01" db="EMBL/GenBank/DDBJ databases">
        <title>Analysis of 21 Apiospora genomes using comparative genomics revels a genus with tremendous synthesis potential of carbohydrate active enzymes and secondary metabolites.</title>
        <authorList>
            <person name="Sorensen T."/>
        </authorList>
    </citation>
    <scope>NUCLEOTIDE SEQUENCE [LARGE SCALE GENOMIC DNA]</scope>
    <source>
        <strain evidence="4 5">CBS 33761</strain>
    </source>
</reference>
<evidence type="ECO:0000256" key="2">
    <source>
        <dbReference type="ARBA" id="ARBA00022801"/>
    </source>
</evidence>
<evidence type="ECO:0000256" key="3">
    <source>
        <dbReference type="SAM" id="SignalP"/>
    </source>
</evidence>
<keyword evidence="1" id="KW-0540">Nuclease</keyword>
<evidence type="ECO:0000313" key="5">
    <source>
        <dbReference type="Proteomes" id="UP001444661"/>
    </source>
</evidence>
<evidence type="ECO:0000256" key="1">
    <source>
        <dbReference type="ARBA" id="ARBA00022722"/>
    </source>
</evidence>
<feature type="chain" id="PRO_5045832382" evidence="3">
    <location>
        <begin position="19"/>
        <end position="191"/>
    </location>
</feature>
<comment type="caution">
    <text evidence="4">The sequence shown here is derived from an EMBL/GenBank/DDBJ whole genome shotgun (WGS) entry which is preliminary data.</text>
</comment>
<sequence length="191" mass="20975">MKFSTVSVLAFAIPALSAAIGNVSLPIATPDKREFTAVDKFPTRVVCPRTEAETDGPRTFTKDYMESAARIWLNSLNDRKKPPSDQVKGYPARYSVGVEGAPGRAGKFAENTKKMEFSADCLAGYMWEMPMLVNGEPWKPAVSNGAVGNLRLYYLAAGGTATFCGAGVHAYPDEDKERAWMFERCVPEYDQ</sequence>
<dbReference type="Gene3D" id="3.10.450.30">
    <property type="entry name" value="Microbial ribonucleases"/>
    <property type="match status" value="1"/>
</dbReference>
<keyword evidence="2" id="KW-0378">Hydrolase</keyword>
<dbReference type="SUPFAM" id="SSF53933">
    <property type="entry name" value="Microbial ribonucleases"/>
    <property type="match status" value="1"/>
</dbReference>
<accession>A0ABR1RPE8</accession>
<dbReference type="Proteomes" id="UP001444661">
    <property type="component" value="Unassembled WGS sequence"/>
</dbReference>
<evidence type="ECO:0000313" key="4">
    <source>
        <dbReference type="EMBL" id="KAK8016846.1"/>
    </source>
</evidence>
<feature type="signal peptide" evidence="3">
    <location>
        <begin position="1"/>
        <end position="18"/>
    </location>
</feature>